<protein>
    <recommendedName>
        <fullName evidence="3">Odorant receptor</fullName>
    </recommendedName>
</protein>
<dbReference type="Proteomes" id="UP000410492">
    <property type="component" value="Unassembled WGS sequence"/>
</dbReference>
<dbReference type="OrthoDB" id="8191658at2759"/>
<reference evidence="1 2" key="1">
    <citation type="submission" date="2019-01" db="EMBL/GenBank/DDBJ databases">
        <authorList>
            <person name="Sayadi A."/>
        </authorList>
    </citation>
    <scope>NUCLEOTIDE SEQUENCE [LARGE SCALE GENOMIC DNA]</scope>
</reference>
<evidence type="ECO:0008006" key="3">
    <source>
        <dbReference type="Google" id="ProtNLM"/>
    </source>
</evidence>
<proteinExistence type="predicted"/>
<dbReference type="AlphaFoldDB" id="A0A653D8T2"/>
<feature type="non-terminal residue" evidence="1">
    <location>
        <position position="139"/>
    </location>
</feature>
<evidence type="ECO:0000313" key="1">
    <source>
        <dbReference type="EMBL" id="VEN56564.1"/>
    </source>
</evidence>
<accession>A0A653D8T2</accession>
<gene>
    <name evidence="1" type="ORF">CALMAC_LOCUS15429</name>
</gene>
<name>A0A653D8T2_CALMS</name>
<evidence type="ECO:0000313" key="2">
    <source>
        <dbReference type="Proteomes" id="UP000410492"/>
    </source>
</evidence>
<dbReference type="EMBL" id="CAACVG010010760">
    <property type="protein sequence ID" value="VEN56564.1"/>
    <property type="molecule type" value="Genomic_DNA"/>
</dbReference>
<keyword evidence="2" id="KW-1185">Reference proteome</keyword>
<sequence>MVAVGGHLSALKNLNAESKAGHYGTNTTCYNFIPHLFVIPFQTETTRRCKNALMVMDFGLLIIAGYIATHDTVLYSFLCCINAKFQVVSEATITIRERTALKMHLGKHFSILNDEQFPEFEELMYCELKRCNDNLIILL</sequence>
<organism evidence="1 2">
    <name type="scientific">Callosobruchus maculatus</name>
    <name type="common">Southern cowpea weevil</name>
    <name type="synonym">Pulse bruchid</name>
    <dbReference type="NCBI Taxonomy" id="64391"/>
    <lineage>
        <taxon>Eukaryota</taxon>
        <taxon>Metazoa</taxon>
        <taxon>Ecdysozoa</taxon>
        <taxon>Arthropoda</taxon>
        <taxon>Hexapoda</taxon>
        <taxon>Insecta</taxon>
        <taxon>Pterygota</taxon>
        <taxon>Neoptera</taxon>
        <taxon>Endopterygota</taxon>
        <taxon>Coleoptera</taxon>
        <taxon>Polyphaga</taxon>
        <taxon>Cucujiformia</taxon>
        <taxon>Chrysomeloidea</taxon>
        <taxon>Chrysomelidae</taxon>
        <taxon>Bruchinae</taxon>
        <taxon>Bruchini</taxon>
        <taxon>Callosobruchus</taxon>
    </lineage>
</organism>